<gene>
    <name evidence="1" type="ORF">GDO81_028890</name>
</gene>
<organism evidence="1 2">
    <name type="scientific">Engystomops pustulosus</name>
    <name type="common">Tungara frog</name>
    <name type="synonym">Physalaemus pustulosus</name>
    <dbReference type="NCBI Taxonomy" id="76066"/>
    <lineage>
        <taxon>Eukaryota</taxon>
        <taxon>Metazoa</taxon>
        <taxon>Chordata</taxon>
        <taxon>Craniata</taxon>
        <taxon>Vertebrata</taxon>
        <taxon>Euteleostomi</taxon>
        <taxon>Amphibia</taxon>
        <taxon>Batrachia</taxon>
        <taxon>Anura</taxon>
        <taxon>Neobatrachia</taxon>
        <taxon>Hyloidea</taxon>
        <taxon>Leptodactylidae</taxon>
        <taxon>Leiuperinae</taxon>
        <taxon>Engystomops</taxon>
    </lineage>
</organism>
<sequence>MYYTMELNDFMFGFFHKQRYETTSCPNHRRCPVTSNGNHFLWSYVLRRKNLHHSVVNIYSLSSFRQRHKFHQLFSHDVTNSITQNDG</sequence>
<proteinExistence type="predicted"/>
<comment type="caution">
    <text evidence="1">The sequence shown here is derived from an EMBL/GenBank/DDBJ whole genome shotgun (WGS) entry which is preliminary data.</text>
</comment>
<keyword evidence="2" id="KW-1185">Reference proteome</keyword>
<name>A0AAV6YND8_ENGPU</name>
<accession>A0AAV6YND8</accession>
<dbReference type="EMBL" id="WNYA01071407">
    <property type="protein sequence ID" value="KAG8535303.1"/>
    <property type="molecule type" value="Genomic_DNA"/>
</dbReference>
<evidence type="ECO:0000313" key="2">
    <source>
        <dbReference type="Proteomes" id="UP000824782"/>
    </source>
</evidence>
<reference evidence="1" key="1">
    <citation type="thesis" date="2020" institute="ProQuest LLC" country="789 East Eisenhower Parkway, Ann Arbor, MI, USA">
        <title>Comparative Genomics and Chromosome Evolution.</title>
        <authorList>
            <person name="Mudd A.B."/>
        </authorList>
    </citation>
    <scope>NUCLEOTIDE SEQUENCE</scope>
    <source>
        <strain evidence="1">237g6f4</strain>
        <tissue evidence="1">Blood</tissue>
    </source>
</reference>
<protein>
    <submittedName>
        <fullName evidence="1">Uncharacterized protein</fullName>
    </submittedName>
</protein>
<dbReference type="AlphaFoldDB" id="A0AAV6YND8"/>
<evidence type="ECO:0000313" key="1">
    <source>
        <dbReference type="EMBL" id="KAG8535303.1"/>
    </source>
</evidence>
<dbReference type="Proteomes" id="UP000824782">
    <property type="component" value="Unassembled WGS sequence"/>
</dbReference>